<dbReference type="PANTHER" id="PTHR46900">
    <property type="entry name" value="TYROSINE-PROTEIN PHOSPHATASE NON-RECEPTOR TYPE 13"/>
    <property type="match status" value="1"/>
</dbReference>
<dbReference type="PANTHER" id="PTHR46900:SF2">
    <property type="entry name" value="TYROSINE-PROTEIN PHOSPHATASE NON-RECEPTOR TYPE 13"/>
    <property type="match status" value="1"/>
</dbReference>
<dbReference type="RefSeq" id="XP_028151421.1">
    <property type="nucleotide sequence ID" value="XM_028295620.1"/>
</dbReference>
<dbReference type="InterPro" id="IPR032064">
    <property type="entry name" value="DUF4805"/>
</dbReference>
<evidence type="ECO:0000259" key="2">
    <source>
        <dbReference type="PROSITE" id="PS50106"/>
    </source>
</evidence>
<feature type="region of interest" description="Disordered" evidence="1">
    <location>
        <begin position="375"/>
        <end position="403"/>
    </location>
</feature>
<feature type="compositionally biased region" description="Basic and acidic residues" evidence="1">
    <location>
        <begin position="122"/>
        <end position="138"/>
    </location>
</feature>
<feature type="region of interest" description="Disordered" evidence="1">
    <location>
        <begin position="62"/>
        <end position="141"/>
    </location>
</feature>
<accession>A0A6P7H133</accession>
<evidence type="ECO:0000256" key="1">
    <source>
        <dbReference type="SAM" id="MobiDB-lite"/>
    </source>
</evidence>
<feature type="compositionally biased region" description="Basic and acidic residues" evidence="1">
    <location>
        <begin position="249"/>
        <end position="259"/>
    </location>
</feature>
<feature type="compositionally biased region" description="Basic residues" evidence="1">
    <location>
        <begin position="508"/>
        <end position="523"/>
    </location>
</feature>
<feature type="region of interest" description="Disordered" evidence="1">
    <location>
        <begin position="241"/>
        <end position="274"/>
    </location>
</feature>
<feature type="region of interest" description="Disordered" evidence="1">
    <location>
        <begin position="616"/>
        <end position="646"/>
    </location>
</feature>
<protein>
    <submittedName>
        <fullName evidence="3 4">Uncharacterized protein LOC114344785 isoform X1</fullName>
    </submittedName>
</protein>
<proteinExistence type="predicted"/>
<feature type="region of interest" description="Disordered" evidence="1">
    <location>
        <begin position="189"/>
        <end position="211"/>
    </location>
</feature>
<dbReference type="RefSeq" id="XP_028151433.1">
    <property type="nucleotide sequence ID" value="XM_028295632.1"/>
</dbReference>
<feature type="compositionally biased region" description="Polar residues" evidence="1">
    <location>
        <begin position="494"/>
        <end position="507"/>
    </location>
</feature>
<dbReference type="SMART" id="SM00228">
    <property type="entry name" value="PDZ"/>
    <property type="match status" value="3"/>
</dbReference>
<dbReference type="CDD" id="cd00136">
    <property type="entry name" value="PDZ_canonical"/>
    <property type="match status" value="1"/>
</dbReference>
<dbReference type="InterPro" id="IPR001478">
    <property type="entry name" value="PDZ"/>
</dbReference>
<feature type="compositionally biased region" description="Basic residues" evidence="1">
    <location>
        <begin position="79"/>
        <end position="88"/>
    </location>
</feature>
<feature type="domain" description="PDZ" evidence="2">
    <location>
        <begin position="751"/>
        <end position="837"/>
    </location>
</feature>
<dbReference type="FunFam" id="2.30.42.10:FF:000390">
    <property type="match status" value="1"/>
</dbReference>
<feature type="domain" description="PDZ" evidence="2">
    <location>
        <begin position="883"/>
        <end position="964"/>
    </location>
</feature>
<evidence type="ECO:0000313" key="3">
    <source>
        <dbReference type="RefSeq" id="XP_028151421.1"/>
    </source>
</evidence>
<reference evidence="3 4" key="1">
    <citation type="submission" date="2025-04" db="UniProtKB">
        <authorList>
            <consortium name="RefSeq"/>
        </authorList>
    </citation>
    <scope>IDENTIFICATION</scope>
    <source>
        <tissue evidence="3 4">Whole insect</tissue>
    </source>
</reference>
<dbReference type="InterPro" id="IPR052074">
    <property type="entry name" value="NonRcpt_TyrProt_Phosphatase"/>
</dbReference>
<feature type="compositionally biased region" description="Basic residues" evidence="1">
    <location>
        <begin position="264"/>
        <end position="273"/>
    </location>
</feature>
<feature type="domain" description="PDZ" evidence="2">
    <location>
        <begin position="1247"/>
        <end position="1327"/>
    </location>
</feature>
<gene>
    <name evidence="3 4 5" type="primary">LOC114344785</name>
</gene>
<dbReference type="InterPro" id="IPR036034">
    <property type="entry name" value="PDZ_sf"/>
</dbReference>
<dbReference type="KEGG" id="dvv:114344785"/>
<feature type="compositionally biased region" description="Gly residues" evidence="1">
    <location>
        <begin position="631"/>
        <end position="641"/>
    </location>
</feature>
<feature type="compositionally biased region" description="Basic and acidic residues" evidence="1">
    <location>
        <begin position="1211"/>
        <end position="1227"/>
    </location>
</feature>
<name>A0A6P7H133_DIAVI</name>
<feature type="compositionally biased region" description="Basic and acidic residues" evidence="1">
    <location>
        <begin position="190"/>
        <end position="202"/>
    </location>
</feature>
<sequence>MTAATAAHMPETIKLQLRKPKSWHWELSTSKSSPNIILPVIQLYDYKGQLLVEAQDQGNTVRNVWGSNLGLNEDGRNGSSKRSRRLLRSRSDTSNFLVSPNTKTSTVSINPQERKRPTQRGDNSEKVGTSKEGGKDQRSYAVIRENGRGFWEHRRDKGVLVDEGVRTNPLEKSMSELLGEKRGHLSLSKGVERSKTAAEIRERRRHRRSKSDDLFRRKLRYNSSEESIKRAEMDGYRNFITANIPDDESQIRTGERDGDTATGRSKKPSRNRNRVMQTAETVSLDTGARNMELEEFLHNKRYTTRTSSAGTLIIPEESFKEIGDDVQKRRRGRRRDANTISSLLEAVAENKDKRRLETVPLSTTLSYPTLVNKNDGEISVDPGPRIFQTTGNKRHSRQTSDPTTLQTKCATFNRSPAFKGAQSTEKKSLITSNTTPTGLFYLRSEIFPFHGLLDHEIDKNNNFVLSKNNNNNSAIKNNPIAVVASSPNREIARQNCQNVASPPSVKQNNKKCRERTKVPKRRSRTIERASSSSSEEERGVRKGHLIREHSAQREKTSGGPSTAVAETSADANDLLKLVRRLSYSYIGQRKAPNDGENAYQEVDDDVKMGANVSRHSAKGLGRRSQSSGSICNGGGGAGSGGKGRHPEGKICSSLPSYLDDRDKNGACNNNHDGKHHLDEVDRIPPIGDSAPLHWKFSDTQTICDQGYGSERSPEEEYPPNLTSLEQDSLQCHHHLEPHACYPFITPESTFLVKLSKGSRGLGLSVTGGVDSTGSWPGLIRIKRLFPHQPASSCGLLTVGDLLLEANGITLTGLTNYEALEVLRTAPNHVDLKICRPPPDVLNCVSPISEVPPPPPRREPPNNLNLPSNAYSTPEDDYYHGEFEITLKKIQGSLGFTLRKEDDSALGHYVRALVREPALTDGRIRAGDKIIAVNDVEICPMSHEQAVQFLRQCPEIVKLRLYRDSAQTPVATLSPTETTPRTSFSRKAHLRQEAVDMLNDLAGRKLCMNPEIYNRSMSPTSSPRRLRRQPFPSDASQRDYLPEGDYIPQQGDYIVSQGGPMGEYEIYHEQFHEGIIQKFPRPFDEDAFNSLFSMESEDGDRPNRPSSLELYNPNQTPVACRKPRFNFSLAHNAYELNNLDAEVLDAPNLKYNLCNEDVKTSDSEVHEPVSMPHIPIATTSNFSYKHPAYQSAHPQINSEPMAEPPQSVRPTTKTDDGTLRRRKNAAPEEKEVKLVQPVRMKEEYEILAIELNRGWNSRLGFSLQGAAGVTYVSAVHADSVAARDGRLKPGDRLIRVNDESIEHMTTSEIIDLLRIVRGPVCIVVSRVKSNEDCPRSNAEN</sequence>
<evidence type="ECO:0000313" key="4">
    <source>
        <dbReference type="RefSeq" id="XP_028151427.1"/>
    </source>
</evidence>
<evidence type="ECO:0000313" key="5">
    <source>
        <dbReference type="RefSeq" id="XP_028151433.1"/>
    </source>
</evidence>
<dbReference type="Pfam" id="PF16063">
    <property type="entry name" value="DUF4805"/>
    <property type="match status" value="1"/>
</dbReference>
<feature type="region of interest" description="Disordered" evidence="1">
    <location>
        <begin position="1012"/>
        <end position="1043"/>
    </location>
</feature>
<dbReference type="SUPFAM" id="SSF50156">
    <property type="entry name" value="PDZ domain-like"/>
    <property type="match status" value="3"/>
</dbReference>
<feature type="compositionally biased region" description="Polar residues" evidence="1">
    <location>
        <begin position="92"/>
        <end position="111"/>
    </location>
</feature>
<organism evidence="5">
    <name type="scientific">Diabrotica virgifera virgifera</name>
    <name type="common">western corn rootworm</name>
    <dbReference type="NCBI Taxonomy" id="50390"/>
    <lineage>
        <taxon>Eukaryota</taxon>
        <taxon>Metazoa</taxon>
        <taxon>Ecdysozoa</taxon>
        <taxon>Arthropoda</taxon>
        <taxon>Hexapoda</taxon>
        <taxon>Insecta</taxon>
        <taxon>Pterygota</taxon>
        <taxon>Neoptera</taxon>
        <taxon>Endopterygota</taxon>
        <taxon>Coleoptera</taxon>
        <taxon>Polyphaga</taxon>
        <taxon>Cucujiformia</taxon>
        <taxon>Chrysomeloidea</taxon>
        <taxon>Chrysomelidae</taxon>
        <taxon>Galerucinae</taxon>
        <taxon>Diabroticina</taxon>
        <taxon>Diabroticites</taxon>
        <taxon>Diabrotica</taxon>
    </lineage>
</organism>
<dbReference type="Pfam" id="PF00595">
    <property type="entry name" value="PDZ"/>
    <property type="match status" value="3"/>
</dbReference>
<dbReference type="OrthoDB" id="165498at2759"/>
<feature type="compositionally biased region" description="Basic and acidic residues" evidence="1">
    <location>
        <begin position="535"/>
        <end position="556"/>
    </location>
</feature>
<dbReference type="Gene3D" id="2.30.42.10">
    <property type="match status" value="3"/>
</dbReference>
<feature type="region of interest" description="Disordered" evidence="1">
    <location>
        <begin position="494"/>
        <end position="565"/>
    </location>
</feature>
<dbReference type="RefSeq" id="XP_028151427.1">
    <property type="nucleotide sequence ID" value="XM_028295626.1"/>
</dbReference>
<feature type="region of interest" description="Disordered" evidence="1">
    <location>
        <begin position="1194"/>
        <end position="1227"/>
    </location>
</feature>
<dbReference type="PROSITE" id="PS50106">
    <property type="entry name" value="PDZ"/>
    <property type="match status" value="3"/>
</dbReference>